<sequence length="276" mass="30929">MPKPDAGSPACEVRVSGPVRRWPLLNIWVDDLSRSELLDLLATRGGLVFTLNPDHLWHLQHDPAFLAAYRQADWVTMDSAPLRGLMGWTGRPLRERITGSDLVPAMLHHAVRQQVPWRFFLLGAAPGVAETARRRMNERAGQALVVGALGPSMRFVDDPQETETALAAIRASGANVLLVGLGAPKQEVWLARHRHALPGVKVLLGVGATLDYEAGAVRRAPVWMRRMGLEWAYRIGSEPGRYLRRYGRNTRFLWWMLQERLGRYRDPFGPDVNGPV</sequence>
<dbReference type="InterPro" id="IPR004629">
    <property type="entry name" value="WecG_TagA_CpsF"/>
</dbReference>
<dbReference type="PANTHER" id="PTHR34136">
    <property type="match status" value="1"/>
</dbReference>
<evidence type="ECO:0000313" key="3">
    <source>
        <dbReference type="EMBL" id="NDY90917.1"/>
    </source>
</evidence>
<dbReference type="AlphaFoldDB" id="A0A7C9PFW9"/>
<dbReference type="GO" id="GO:0016758">
    <property type="term" value="F:hexosyltransferase activity"/>
    <property type="evidence" value="ECO:0007669"/>
    <property type="project" value="TreeGrafter"/>
</dbReference>
<evidence type="ECO:0000256" key="1">
    <source>
        <dbReference type="ARBA" id="ARBA00022676"/>
    </source>
</evidence>
<dbReference type="Pfam" id="PF03808">
    <property type="entry name" value="Glyco_tran_WecG"/>
    <property type="match status" value="1"/>
</dbReference>
<keyword evidence="1" id="KW-0328">Glycosyltransferase</keyword>
<dbReference type="PANTHER" id="PTHR34136:SF1">
    <property type="entry name" value="UDP-N-ACETYL-D-MANNOSAMINURONIC ACID TRANSFERASE"/>
    <property type="match status" value="1"/>
</dbReference>
<proteinExistence type="predicted"/>
<dbReference type="NCBIfam" id="TIGR00696">
    <property type="entry name" value="wecG_tagA_cpsF"/>
    <property type="match status" value="1"/>
</dbReference>
<name>A0A7C9PFW9_9BURK</name>
<dbReference type="RefSeq" id="WP_163456779.1">
    <property type="nucleotide sequence ID" value="NZ_JAAGOH010000006.1"/>
</dbReference>
<dbReference type="EMBL" id="JAAGOH010000006">
    <property type="protein sequence ID" value="NDY90917.1"/>
    <property type="molecule type" value="Genomic_DNA"/>
</dbReference>
<organism evidence="3 4">
    <name type="scientific">Ideonella livida</name>
    <dbReference type="NCBI Taxonomy" id="2707176"/>
    <lineage>
        <taxon>Bacteria</taxon>
        <taxon>Pseudomonadati</taxon>
        <taxon>Pseudomonadota</taxon>
        <taxon>Betaproteobacteria</taxon>
        <taxon>Burkholderiales</taxon>
        <taxon>Sphaerotilaceae</taxon>
        <taxon>Ideonella</taxon>
    </lineage>
</organism>
<dbReference type="CDD" id="cd06533">
    <property type="entry name" value="Glyco_transf_WecG_TagA"/>
    <property type="match status" value="1"/>
</dbReference>
<dbReference type="Proteomes" id="UP000484255">
    <property type="component" value="Unassembled WGS sequence"/>
</dbReference>
<reference evidence="3 4" key="1">
    <citation type="submission" date="2020-02" db="EMBL/GenBank/DDBJ databases">
        <title>Ideonella bacterium strain TBM-1.</title>
        <authorList>
            <person name="Chen W.-M."/>
        </authorList>
    </citation>
    <scope>NUCLEOTIDE SEQUENCE [LARGE SCALE GENOMIC DNA]</scope>
    <source>
        <strain evidence="3 4">TBM-1</strain>
    </source>
</reference>
<accession>A0A7C9PFW9</accession>
<comment type="caution">
    <text evidence="3">The sequence shown here is derived from an EMBL/GenBank/DDBJ whole genome shotgun (WGS) entry which is preliminary data.</text>
</comment>
<protein>
    <submittedName>
        <fullName evidence="3">WecB/TagA/CpsF family glycosyltransferase</fullName>
    </submittedName>
</protein>
<keyword evidence="4" id="KW-1185">Reference proteome</keyword>
<gene>
    <name evidence="3" type="ORF">G3A44_06875</name>
</gene>
<evidence type="ECO:0000313" key="4">
    <source>
        <dbReference type="Proteomes" id="UP000484255"/>
    </source>
</evidence>
<evidence type="ECO:0000256" key="2">
    <source>
        <dbReference type="ARBA" id="ARBA00022679"/>
    </source>
</evidence>
<keyword evidence="2 3" id="KW-0808">Transferase</keyword>